<dbReference type="Proteomes" id="UP001286313">
    <property type="component" value="Unassembled WGS sequence"/>
</dbReference>
<evidence type="ECO:0000313" key="2">
    <source>
        <dbReference type="EMBL" id="KAK3855777.1"/>
    </source>
</evidence>
<organism evidence="2 3">
    <name type="scientific">Petrolisthes cinctipes</name>
    <name type="common">Flat porcelain crab</name>
    <dbReference type="NCBI Taxonomy" id="88211"/>
    <lineage>
        <taxon>Eukaryota</taxon>
        <taxon>Metazoa</taxon>
        <taxon>Ecdysozoa</taxon>
        <taxon>Arthropoda</taxon>
        <taxon>Crustacea</taxon>
        <taxon>Multicrustacea</taxon>
        <taxon>Malacostraca</taxon>
        <taxon>Eumalacostraca</taxon>
        <taxon>Eucarida</taxon>
        <taxon>Decapoda</taxon>
        <taxon>Pleocyemata</taxon>
        <taxon>Anomura</taxon>
        <taxon>Galatheoidea</taxon>
        <taxon>Porcellanidae</taxon>
        <taxon>Petrolisthes</taxon>
    </lineage>
</organism>
<accession>A0AAE1EKN7</accession>
<comment type="caution">
    <text evidence="2">The sequence shown here is derived from an EMBL/GenBank/DDBJ whole genome shotgun (WGS) entry which is preliminary data.</text>
</comment>
<dbReference type="AlphaFoldDB" id="A0AAE1EKN7"/>
<gene>
    <name evidence="2" type="ORF">Pcinc_037843</name>
</gene>
<feature type="compositionally biased region" description="Low complexity" evidence="1">
    <location>
        <begin position="43"/>
        <end position="54"/>
    </location>
</feature>
<evidence type="ECO:0000313" key="3">
    <source>
        <dbReference type="Proteomes" id="UP001286313"/>
    </source>
</evidence>
<protein>
    <submittedName>
        <fullName evidence="2">Uncharacterized protein</fullName>
    </submittedName>
</protein>
<reference evidence="2" key="1">
    <citation type="submission" date="2023-10" db="EMBL/GenBank/DDBJ databases">
        <title>Genome assemblies of two species of porcelain crab, Petrolisthes cinctipes and Petrolisthes manimaculis (Anomura: Porcellanidae).</title>
        <authorList>
            <person name="Angst P."/>
        </authorList>
    </citation>
    <scope>NUCLEOTIDE SEQUENCE</scope>
    <source>
        <strain evidence="2">PB745_01</strain>
        <tissue evidence="2">Gill</tissue>
    </source>
</reference>
<proteinExistence type="predicted"/>
<evidence type="ECO:0000256" key="1">
    <source>
        <dbReference type="SAM" id="MobiDB-lite"/>
    </source>
</evidence>
<sequence>MFGEASLLTILMGGVELAGDRLLYNLLQPSNSLQQPPHDQARSNDSTTSTPSNSQLQPPHDHTPNNDTTSIHATTPFTLGFTRYRHHYNFYKVQ</sequence>
<keyword evidence="3" id="KW-1185">Reference proteome</keyword>
<feature type="region of interest" description="Disordered" evidence="1">
    <location>
        <begin position="29"/>
        <end position="73"/>
    </location>
</feature>
<dbReference type="EMBL" id="JAWQEG010006093">
    <property type="protein sequence ID" value="KAK3855777.1"/>
    <property type="molecule type" value="Genomic_DNA"/>
</dbReference>
<name>A0AAE1EKN7_PETCI</name>